<dbReference type="Gene3D" id="3.40.50.720">
    <property type="entry name" value="NAD(P)-binding Rossmann-like Domain"/>
    <property type="match status" value="1"/>
</dbReference>
<organism evidence="5 6">
    <name type="scientific">Kineosporia mesophila</name>
    <dbReference type="NCBI Taxonomy" id="566012"/>
    <lineage>
        <taxon>Bacteria</taxon>
        <taxon>Bacillati</taxon>
        <taxon>Actinomycetota</taxon>
        <taxon>Actinomycetes</taxon>
        <taxon>Kineosporiales</taxon>
        <taxon>Kineosporiaceae</taxon>
        <taxon>Kineosporia</taxon>
    </lineage>
</organism>
<sequence length="283" mass="28647">MPHVSTSTAAHRAAVLGSPIGHSLSPVLHGAAYAALGLSGWSYEAVELDESSFPAWFAGLGPEWSGLSLTMPLKRVVIPLLASVTPLADAVGAVNTVTWTPERYPVGHNTDVHGIVQALRSTGLSSATVGCVVGAGATAASAVAALAGLGCSSVVVQARSARRAGPVLEVAAKLGVAARISDLTAFEDVAAADAVIVTLPGEAASSWSAGLTVTDPPRGAMLDVSYHPWPTDAASRWSSAGGAAVGGFEMLLHQAAEQVRLMTGLDAPLDDMRAAGEKALAER</sequence>
<proteinExistence type="predicted"/>
<comment type="caution">
    <text evidence="5">The sequence shown here is derived from an EMBL/GenBank/DDBJ whole genome shotgun (WGS) entry which is preliminary data.</text>
</comment>
<gene>
    <name evidence="5" type="ORF">GCM10022223_65730</name>
</gene>
<dbReference type="InterPro" id="IPR022893">
    <property type="entry name" value="Shikimate_DH_fam"/>
</dbReference>
<dbReference type="PANTHER" id="PTHR21089">
    <property type="entry name" value="SHIKIMATE DEHYDROGENASE"/>
    <property type="match status" value="1"/>
</dbReference>
<dbReference type="InterPro" id="IPR036291">
    <property type="entry name" value="NAD(P)-bd_dom_sf"/>
</dbReference>
<evidence type="ECO:0000256" key="2">
    <source>
        <dbReference type="ARBA" id="ARBA00023141"/>
    </source>
</evidence>
<evidence type="ECO:0000259" key="3">
    <source>
        <dbReference type="Pfam" id="PF08501"/>
    </source>
</evidence>
<dbReference type="Pfam" id="PF08501">
    <property type="entry name" value="Shikimate_dh_N"/>
    <property type="match status" value="1"/>
</dbReference>
<evidence type="ECO:0000256" key="1">
    <source>
        <dbReference type="ARBA" id="ARBA00004871"/>
    </source>
</evidence>
<protein>
    <submittedName>
        <fullName evidence="5">Shikimate dehydrogenase</fullName>
    </submittedName>
</protein>
<dbReference type="EMBL" id="BAAAZO010000012">
    <property type="protein sequence ID" value="GAA3637670.1"/>
    <property type="molecule type" value="Genomic_DNA"/>
</dbReference>
<dbReference type="NCBIfam" id="NF001311">
    <property type="entry name" value="PRK00258.1-3"/>
    <property type="match status" value="1"/>
</dbReference>
<evidence type="ECO:0000313" key="5">
    <source>
        <dbReference type="EMBL" id="GAA3637670.1"/>
    </source>
</evidence>
<dbReference type="SUPFAM" id="SSF53223">
    <property type="entry name" value="Aminoacid dehydrogenase-like, N-terminal domain"/>
    <property type="match status" value="1"/>
</dbReference>
<dbReference type="InterPro" id="IPR046346">
    <property type="entry name" value="Aminoacid_DH-like_N_sf"/>
</dbReference>
<dbReference type="InterPro" id="IPR041121">
    <property type="entry name" value="SDH_C"/>
</dbReference>
<accession>A0ABP7AQA7</accession>
<feature type="domain" description="SDH C-terminal" evidence="4">
    <location>
        <begin position="247"/>
        <end position="275"/>
    </location>
</feature>
<dbReference type="Pfam" id="PF18317">
    <property type="entry name" value="SDH_C"/>
    <property type="match status" value="1"/>
</dbReference>
<dbReference type="InterPro" id="IPR013708">
    <property type="entry name" value="Shikimate_DH-bd_N"/>
</dbReference>
<keyword evidence="2" id="KW-0057">Aromatic amino acid biosynthesis</keyword>
<evidence type="ECO:0000259" key="4">
    <source>
        <dbReference type="Pfam" id="PF18317"/>
    </source>
</evidence>
<dbReference type="PANTHER" id="PTHR21089:SF1">
    <property type="entry name" value="BIFUNCTIONAL 3-DEHYDROQUINATE DEHYDRATASE_SHIKIMATE DEHYDROGENASE, CHLOROPLASTIC"/>
    <property type="match status" value="1"/>
</dbReference>
<dbReference type="SUPFAM" id="SSF51735">
    <property type="entry name" value="NAD(P)-binding Rossmann-fold domains"/>
    <property type="match status" value="1"/>
</dbReference>
<evidence type="ECO:0000313" key="6">
    <source>
        <dbReference type="Proteomes" id="UP001501074"/>
    </source>
</evidence>
<dbReference type="Gene3D" id="3.40.50.10860">
    <property type="entry name" value="Leucine Dehydrogenase, chain A, domain 1"/>
    <property type="match status" value="1"/>
</dbReference>
<feature type="domain" description="Shikimate dehydrogenase substrate binding N-terminal" evidence="3">
    <location>
        <begin position="15"/>
        <end position="97"/>
    </location>
</feature>
<reference evidence="6" key="1">
    <citation type="journal article" date="2019" name="Int. J. Syst. Evol. Microbiol.">
        <title>The Global Catalogue of Microorganisms (GCM) 10K type strain sequencing project: providing services to taxonomists for standard genome sequencing and annotation.</title>
        <authorList>
            <consortium name="The Broad Institute Genomics Platform"/>
            <consortium name="The Broad Institute Genome Sequencing Center for Infectious Disease"/>
            <person name="Wu L."/>
            <person name="Ma J."/>
        </authorList>
    </citation>
    <scope>NUCLEOTIDE SEQUENCE [LARGE SCALE GENOMIC DNA]</scope>
    <source>
        <strain evidence="6">JCM 16902</strain>
    </source>
</reference>
<comment type="pathway">
    <text evidence="1">Metabolic intermediate biosynthesis; chorismate biosynthesis; chorismate from D-erythrose 4-phosphate and phosphoenolpyruvate: step 4/7.</text>
</comment>
<dbReference type="Proteomes" id="UP001501074">
    <property type="component" value="Unassembled WGS sequence"/>
</dbReference>
<keyword evidence="6" id="KW-1185">Reference proteome</keyword>
<keyword evidence="2" id="KW-0028">Amino-acid biosynthesis</keyword>
<name>A0ABP7AQA7_9ACTN</name>